<feature type="transmembrane region" description="Helical" evidence="7">
    <location>
        <begin position="59"/>
        <end position="80"/>
    </location>
</feature>
<keyword evidence="3 7" id="KW-0812">Transmembrane</keyword>
<dbReference type="PANTHER" id="PTHR19282:SF252">
    <property type="entry name" value="TETRASPANIN"/>
    <property type="match status" value="1"/>
</dbReference>
<evidence type="ECO:0000256" key="1">
    <source>
        <dbReference type="ARBA" id="ARBA00004141"/>
    </source>
</evidence>
<proteinExistence type="inferred from homology"/>
<reference evidence="8" key="2">
    <citation type="submission" date="2022-10" db="EMBL/GenBank/DDBJ databases">
        <authorList>
            <consortium name="ENA_rothamsted_submissions"/>
            <consortium name="culmorum"/>
            <person name="King R."/>
        </authorList>
    </citation>
    <scope>NUCLEOTIDE SEQUENCE</scope>
</reference>
<evidence type="ECO:0000256" key="7">
    <source>
        <dbReference type="RuleBase" id="RU361218"/>
    </source>
</evidence>
<feature type="disulfide bond" evidence="6">
    <location>
        <begin position="151"/>
        <end position="172"/>
    </location>
</feature>
<evidence type="ECO:0000256" key="6">
    <source>
        <dbReference type="PIRSR" id="PIRSR002419-1"/>
    </source>
</evidence>
<evidence type="ECO:0000256" key="3">
    <source>
        <dbReference type="ARBA" id="ARBA00022692"/>
    </source>
</evidence>
<keyword evidence="5 7" id="KW-0472">Membrane</keyword>
<evidence type="ECO:0000313" key="8">
    <source>
        <dbReference type="EMBL" id="CAH1710603.1"/>
    </source>
</evidence>
<protein>
    <recommendedName>
        <fullName evidence="7">Tetraspanin</fullName>
    </recommendedName>
</protein>
<dbReference type="Pfam" id="PF00335">
    <property type="entry name" value="Tetraspanin"/>
    <property type="match status" value="1"/>
</dbReference>
<evidence type="ECO:0000256" key="2">
    <source>
        <dbReference type="ARBA" id="ARBA00006840"/>
    </source>
</evidence>
<dbReference type="PIRSF" id="PIRSF002419">
    <property type="entry name" value="Tetraspanin"/>
    <property type="match status" value="1"/>
</dbReference>
<dbReference type="OrthoDB" id="7961613at2759"/>
<dbReference type="PANTHER" id="PTHR19282">
    <property type="entry name" value="TETRASPANIN"/>
    <property type="match status" value="1"/>
</dbReference>
<keyword evidence="6" id="KW-1015">Disulfide bond</keyword>
<accession>A0A9P0IQ61</accession>
<feature type="transmembrane region" description="Helical" evidence="7">
    <location>
        <begin position="209"/>
        <end position="231"/>
    </location>
</feature>
<evidence type="ECO:0000256" key="4">
    <source>
        <dbReference type="ARBA" id="ARBA00022989"/>
    </source>
</evidence>
<keyword evidence="4 7" id="KW-1133">Transmembrane helix</keyword>
<dbReference type="InterPro" id="IPR000301">
    <property type="entry name" value="Tetraspanin_animals"/>
</dbReference>
<dbReference type="EMBL" id="OU895877">
    <property type="protein sequence ID" value="CAH1710603.1"/>
    <property type="molecule type" value="Genomic_DNA"/>
</dbReference>
<comment type="similarity">
    <text evidence="2 7">Belongs to the tetraspanin (TM4SF) family.</text>
</comment>
<feature type="transmembrane region" description="Helical" evidence="7">
    <location>
        <begin position="87"/>
        <end position="111"/>
    </location>
</feature>
<reference evidence="8" key="1">
    <citation type="submission" date="2022-01" db="EMBL/GenBank/DDBJ databases">
        <authorList>
            <person name="King R."/>
        </authorList>
    </citation>
    <scope>NUCLEOTIDE SEQUENCE</scope>
</reference>
<dbReference type="Gene3D" id="1.10.1450.10">
    <property type="entry name" value="Tetraspanin"/>
    <property type="match status" value="1"/>
</dbReference>
<name>A0A9P0IQ61_9DIPT</name>
<evidence type="ECO:0000256" key="5">
    <source>
        <dbReference type="ARBA" id="ARBA00023136"/>
    </source>
</evidence>
<dbReference type="GO" id="GO:0005886">
    <property type="term" value="C:plasma membrane"/>
    <property type="evidence" value="ECO:0007669"/>
    <property type="project" value="TreeGrafter"/>
</dbReference>
<dbReference type="SUPFAM" id="SSF48652">
    <property type="entry name" value="Tetraspanin"/>
    <property type="match status" value="1"/>
</dbReference>
<evidence type="ECO:0000313" key="9">
    <source>
        <dbReference type="Proteomes" id="UP001153620"/>
    </source>
</evidence>
<sequence>MSDHLQTTAAMGLIKSLLMASNIAFWVSGLAMLASGIWVQIALHRYMELSTYYTNTFQIILVGTGLLILFVGTIACCCTVKAQSSLLYLYSGFLAVILIVELTLAVSLYTYKDHLTGGLRKGLNQSLHNYGPAAVMQSADFDAMQENLGCCGNTDYRDWYTLSPPRPVPRSCCRTPGPVRCDTQDETQIYNQGCFLKVTQYLDKNIGRISFSTLGFAMFSLVGSILSIALAKTINKAKYEQMA</sequence>
<gene>
    <name evidence="8" type="ORF">CHIRRI_LOCUS1709</name>
</gene>
<dbReference type="InterPro" id="IPR018499">
    <property type="entry name" value="Tetraspanin/Peripherin"/>
</dbReference>
<comment type="subcellular location">
    <subcellularLocation>
        <location evidence="1 7">Membrane</location>
        <topology evidence="1 7">Multi-pass membrane protein</topology>
    </subcellularLocation>
</comment>
<feature type="transmembrane region" description="Helical" evidence="7">
    <location>
        <begin position="12"/>
        <end position="39"/>
    </location>
</feature>
<dbReference type="AlphaFoldDB" id="A0A9P0IQ61"/>
<dbReference type="InterPro" id="IPR008952">
    <property type="entry name" value="Tetraspanin_EC2_sf"/>
</dbReference>
<dbReference type="Proteomes" id="UP001153620">
    <property type="component" value="Chromosome 1"/>
</dbReference>
<organism evidence="8 9">
    <name type="scientific">Chironomus riparius</name>
    <dbReference type="NCBI Taxonomy" id="315576"/>
    <lineage>
        <taxon>Eukaryota</taxon>
        <taxon>Metazoa</taxon>
        <taxon>Ecdysozoa</taxon>
        <taxon>Arthropoda</taxon>
        <taxon>Hexapoda</taxon>
        <taxon>Insecta</taxon>
        <taxon>Pterygota</taxon>
        <taxon>Neoptera</taxon>
        <taxon>Endopterygota</taxon>
        <taxon>Diptera</taxon>
        <taxon>Nematocera</taxon>
        <taxon>Chironomoidea</taxon>
        <taxon>Chironomidae</taxon>
        <taxon>Chironominae</taxon>
        <taxon>Chironomus</taxon>
    </lineage>
</organism>
<keyword evidence="9" id="KW-1185">Reference proteome</keyword>
<dbReference type="PRINTS" id="PR00259">
    <property type="entry name" value="TMFOUR"/>
</dbReference>